<sequence length="129" mass="14796">MKPYPGNHDWGSPKRLFNLRLARARVVVENTFGILSTKFRLSPEKVSLITMTCILLHNYLRSSKTSSSIYMPPGTLDTYDNDTLITPGSWRNEMDAACAIRDMPQIPRRAPLDAREIRDEFTNYFSRLG</sequence>
<proteinExistence type="predicted"/>
<evidence type="ECO:0000313" key="2">
    <source>
        <dbReference type="Proteomes" id="UP001162164"/>
    </source>
</evidence>
<comment type="caution">
    <text evidence="1">The sequence shown here is derived from an EMBL/GenBank/DDBJ whole genome shotgun (WGS) entry which is preliminary data.</text>
</comment>
<keyword evidence="2" id="KW-1185">Reference proteome</keyword>
<name>A0ABQ9IQV2_9CUCU</name>
<evidence type="ECO:0000313" key="1">
    <source>
        <dbReference type="EMBL" id="KAJ8954566.1"/>
    </source>
</evidence>
<dbReference type="Proteomes" id="UP001162164">
    <property type="component" value="Unassembled WGS sequence"/>
</dbReference>
<dbReference type="EMBL" id="JAPWTJ010003589">
    <property type="protein sequence ID" value="KAJ8954566.1"/>
    <property type="molecule type" value="Genomic_DNA"/>
</dbReference>
<accession>A0ABQ9IQV2</accession>
<evidence type="ECO:0008006" key="3">
    <source>
        <dbReference type="Google" id="ProtNLM"/>
    </source>
</evidence>
<protein>
    <recommendedName>
        <fullName evidence="3">DDE Tnp4 domain-containing protein</fullName>
    </recommendedName>
</protein>
<gene>
    <name evidence="1" type="ORF">NQ317_006869</name>
</gene>
<reference evidence="1" key="1">
    <citation type="journal article" date="2023" name="Insect Mol. Biol.">
        <title>Genome sequencing provides insights into the evolution of gene families encoding plant cell wall-degrading enzymes in longhorned beetles.</title>
        <authorList>
            <person name="Shin N.R."/>
            <person name="Okamura Y."/>
            <person name="Kirsch R."/>
            <person name="Pauchet Y."/>
        </authorList>
    </citation>
    <scope>NUCLEOTIDE SEQUENCE</scope>
    <source>
        <strain evidence="1">MMC_N1</strain>
    </source>
</reference>
<organism evidence="1 2">
    <name type="scientific">Molorchus minor</name>
    <dbReference type="NCBI Taxonomy" id="1323400"/>
    <lineage>
        <taxon>Eukaryota</taxon>
        <taxon>Metazoa</taxon>
        <taxon>Ecdysozoa</taxon>
        <taxon>Arthropoda</taxon>
        <taxon>Hexapoda</taxon>
        <taxon>Insecta</taxon>
        <taxon>Pterygota</taxon>
        <taxon>Neoptera</taxon>
        <taxon>Endopterygota</taxon>
        <taxon>Coleoptera</taxon>
        <taxon>Polyphaga</taxon>
        <taxon>Cucujiformia</taxon>
        <taxon>Chrysomeloidea</taxon>
        <taxon>Cerambycidae</taxon>
        <taxon>Lamiinae</taxon>
        <taxon>Monochamini</taxon>
        <taxon>Molorchus</taxon>
    </lineage>
</organism>